<keyword evidence="4" id="KW-0969">Cilium</keyword>
<sequence>MDSIYLMGIASRRADWLSNRQTVIAENVANANTPGYTSKDIKPFSDVMNTTRLEMEASSPMHLVSAGGRSVDVDETKENAWDVLHSGNSVSLEQEMLKAGEVQRDYSLNTSIVKAFNRMLLTTVKG</sequence>
<dbReference type="InterPro" id="IPR001444">
    <property type="entry name" value="Flag_bb_rod_N"/>
</dbReference>
<evidence type="ECO:0000256" key="1">
    <source>
        <dbReference type="ARBA" id="ARBA00004117"/>
    </source>
</evidence>
<dbReference type="OrthoDB" id="9788334at2"/>
<dbReference type="EMBL" id="FUXL01000003">
    <property type="protein sequence ID" value="SJZ81624.1"/>
    <property type="molecule type" value="Genomic_DNA"/>
</dbReference>
<dbReference type="STRING" id="1365950.SAMN05428963_103138"/>
<gene>
    <name evidence="4" type="ORF">SAMN05428963_103138</name>
</gene>
<reference evidence="5" key="1">
    <citation type="submission" date="2017-02" db="EMBL/GenBank/DDBJ databases">
        <authorList>
            <person name="Varghese N."/>
            <person name="Submissions S."/>
        </authorList>
    </citation>
    <scope>NUCLEOTIDE SEQUENCE [LARGE SCALE GENOMIC DNA]</scope>
    <source>
        <strain evidence="5">USBA 369</strain>
    </source>
</reference>
<evidence type="ECO:0000313" key="4">
    <source>
        <dbReference type="EMBL" id="SJZ81624.1"/>
    </source>
</evidence>
<dbReference type="GO" id="GO:0009425">
    <property type="term" value="C:bacterial-type flagellum basal body"/>
    <property type="evidence" value="ECO:0007669"/>
    <property type="project" value="UniProtKB-SubCell"/>
</dbReference>
<dbReference type="AlphaFoldDB" id="A0A1T4NQZ9"/>
<dbReference type="PROSITE" id="PS00588">
    <property type="entry name" value="FLAGELLA_BB_ROD"/>
    <property type="match status" value="1"/>
</dbReference>
<evidence type="ECO:0000313" key="5">
    <source>
        <dbReference type="Proteomes" id="UP000190135"/>
    </source>
</evidence>
<dbReference type="RefSeq" id="WP_078707534.1">
    <property type="nucleotide sequence ID" value="NZ_FUXL01000003.1"/>
</dbReference>
<dbReference type="NCBIfam" id="NF004653">
    <property type="entry name" value="PRK06003.1"/>
    <property type="match status" value="1"/>
</dbReference>
<name>A0A1T4NQZ9_9HYPH</name>
<feature type="domain" description="Flagellar basal body rod protein N-terminal" evidence="3">
    <location>
        <begin position="17"/>
        <end position="37"/>
    </location>
</feature>
<protein>
    <submittedName>
        <fullName evidence="4">Flagellar basal-body rod protein FlgB</fullName>
    </submittedName>
</protein>
<dbReference type="InterPro" id="IPR019776">
    <property type="entry name" value="Flagellar_basal_body_rod_CS"/>
</dbReference>
<evidence type="ECO:0000259" key="3">
    <source>
        <dbReference type="Pfam" id="PF00460"/>
    </source>
</evidence>
<comment type="subcellular location">
    <subcellularLocation>
        <location evidence="1">Bacterial flagellum basal body</location>
    </subcellularLocation>
</comment>
<dbReference type="Proteomes" id="UP000190135">
    <property type="component" value="Unassembled WGS sequence"/>
</dbReference>
<dbReference type="Pfam" id="PF00460">
    <property type="entry name" value="Flg_bb_rod"/>
    <property type="match status" value="1"/>
</dbReference>
<keyword evidence="4" id="KW-0282">Flagellum</keyword>
<proteinExistence type="inferred from homology"/>
<evidence type="ECO:0000256" key="2">
    <source>
        <dbReference type="ARBA" id="ARBA00009677"/>
    </source>
</evidence>
<organism evidence="4 5">
    <name type="scientific">Consotaella salsifontis</name>
    <dbReference type="NCBI Taxonomy" id="1365950"/>
    <lineage>
        <taxon>Bacteria</taxon>
        <taxon>Pseudomonadati</taxon>
        <taxon>Pseudomonadota</taxon>
        <taxon>Alphaproteobacteria</taxon>
        <taxon>Hyphomicrobiales</taxon>
        <taxon>Aurantimonadaceae</taxon>
        <taxon>Consotaella</taxon>
    </lineage>
</organism>
<keyword evidence="4" id="KW-0966">Cell projection</keyword>
<keyword evidence="5" id="KW-1185">Reference proteome</keyword>
<comment type="similarity">
    <text evidence="2">Belongs to the flagella basal body rod proteins family.</text>
</comment>
<accession>A0A1T4NQZ9</accession>